<dbReference type="InterPro" id="IPR007627">
    <property type="entry name" value="RNA_pol_sigma70_r2"/>
</dbReference>
<dbReference type="NCBIfam" id="TIGR02937">
    <property type="entry name" value="sigma70-ECF"/>
    <property type="match status" value="1"/>
</dbReference>
<dbReference type="PANTHER" id="PTHR43133">
    <property type="entry name" value="RNA POLYMERASE ECF-TYPE SIGMA FACTO"/>
    <property type="match status" value="1"/>
</dbReference>
<dbReference type="InterPro" id="IPR039425">
    <property type="entry name" value="RNA_pol_sigma-70-like"/>
</dbReference>
<evidence type="ECO:0000313" key="7">
    <source>
        <dbReference type="EMBL" id="GLO68085.1"/>
    </source>
</evidence>
<dbReference type="InterPro" id="IPR013325">
    <property type="entry name" value="RNA_pol_sigma_r2"/>
</dbReference>
<dbReference type="InterPro" id="IPR014284">
    <property type="entry name" value="RNA_pol_sigma-70_dom"/>
</dbReference>
<evidence type="ECO:0000313" key="8">
    <source>
        <dbReference type="Proteomes" id="UP001275436"/>
    </source>
</evidence>
<dbReference type="SUPFAM" id="SSF88946">
    <property type="entry name" value="Sigma2 domain of RNA polymerase sigma factors"/>
    <property type="match status" value="1"/>
</dbReference>
<feature type="domain" description="RNA polymerase sigma-70 region 2" evidence="5">
    <location>
        <begin position="20"/>
        <end position="85"/>
    </location>
</feature>
<protein>
    <submittedName>
        <fullName evidence="7">RNA polymerase sigma factor</fullName>
    </submittedName>
</protein>
<evidence type="ECO:0000256" key="1">
    <source>
        <dbReference type="ARBA" id="ARBA00010641"/>
    </source>
</evidence>
<keyword evidence="8" id="KW-1185">Reference proteome</keyword>
<keyword evidence="3" id="KW-0731">Sigma factor</keyword>
<evidence type="ECO:0000256" key="4">
    <source>
        <dbReference type="ARBA" id="ARBA00023163"/>
    </source>
</evidence>
<gene>
    <name evidence="7" type="ORF">MACH08_38690</name>
</gene>
<keyword evidence="4" id="KW-0804">Transcription</keyword>
<dbReference type="Pfam" id="PF08281">
    <property type="entry name" value="Sigma70_r4_2"/>
    <property type="match status" value="1"/>
</dbReference>
<dbReference type="EMBL" id="BSKO01000001">
    <property type="protein sequence ID" value="GLO68085.1"/>
    <property type="molecule type" value="Genomic_DNA"/>
</dbReference>
<dbReference type="CDD" id="cd06171">
    <property type="entry name" value="Sigma70_r4"/>
    <property type="match status" value="1"/>
</dbReference>
<dbReference type="SUPFAM" id="SSF88659">
    <property type="entry name" value="Sigma3 and sigma4 domains of RNA polymerase sigma factors"/>
    <property type="match status" value="1"/>
</dbReference>
<evidence type="ECO:0000256" key="2">
    <source>
        <dbReference type="ARBA" id="ARBA00023015"/>
    </source>
</evidence>
<dbReference type="InterPro" id="IPR013324">
    <property type="entry name" value="RNA_pol_sigma_r3/r4-like"/>
</dbReference>
<sequence>MHLIARLKQREEDALTEVMNTYGNYLLRTAFLLVKDHQMAEEAVQDTYITAFEKIHQLEDAAKLKSWLTTILINRCRSHMRKSSWKNLLPAIDFDLFQVFKEDTSAGNPEDFLLHWEGNQQLSYAIQQLDYKYREVITLFYYNEMKITEIALHTNANENTVKSKLKRARLLLKDILLKGEESHEASTPNHKTTAR</sequence>
<proteinExistence type="inferred from homology"/>
<dbReference type="Gene3D" id="1.10.1740.10">
    <property type="match status" value="1"/>
</dbReference>
<reference evidence="7 8" key="1">
    <citation type="submission" date="2023-02" db="EMBL/GenBank/DDBJ databases">
        <title>Oceanobacillus kimchii IFOP_LL358 isolated form Alexandrium catenella lab strain.</title>
        <authorList>
            <person name="Gajardo G."/>
            <person name="Ueki S."/>
            <person name="Maruyama F."/>
        </authorList>
    </citation>
    <scope>NUCLEOTIDE SEQUENCE [LARGE SCALE GENOMIC DNA]</scope>
    <source>
        <strain evidence="7 8">IFOP_LL358</strain>
    </source>
</reference>
<comment type="similarity">
    <text evidence="1">Belongs to the sigma-70 factor family. ECF subfamily.</text>
</comment>
<dbReference type="Gene3D" id="1.10.10.10">
    <property type="entry name" value="Winged helix-like DNA-binding domain superfamily/Winged helix DNA-binding domain"/>
    <property type="match status" value="1"/>
</dbReference>
<keyword evidence="2" id="KW-0805">Transcription regulation</keyword>
<dbReference type="Proteomes" id="UP001275436">
    <property type="component" value="Unassembled WGS sequence"/>
</dbReference>
<dbReference type="InterPro" id="IPR036388">
    <property type="entry name" value="WH-like_DNA-bd_sf"/>
</dbReference>
<name>A0ABQ5TPP2_9BACI</name>
<dbReference type="Pfam" id="PF04542">
    <property type="entry name" value="Sigma70_r2"/>
    <property type="match status" value="1"/>
</dbReference>
<evidence type="ECO:0000259" key="6">
    <source>
        <dbReference type="Pfam" id="PF08281"/>
    </source>
</evidence>
<dbReference type="InterPro" id="IPR013249">
    <property type="entry name" value="RNA_pol_sigma70_r4_t2"/>
</dbReference>
<dbReference type="PANTHER" id="PTHR43133:SF51">
    <property type="entry name" value="RNA POLYMERASE SIGMA FACTOR"/>
    <property type="match status" value="1"/>
</dbReference>
<feature type="domain" description="RNA polymerase sigma factor 70 region 4 type 2" evidence="6">
    <location>
        <begin position="120"/>
        <end position="171"/>
    </location>
</feature>
<accession>A0ABQ5TPP2</accession>
<evidence type="ECO:0000259" key="5">
    <source>
        <dbReference type="Pfam" id="PF04542"/>
    </source>
</evidence>
<comment type="caution">
    <text evidence="7">The sequence shown here is derived from an EMBL/GenBank/DDBJ whole genome shotgun (WGS) entry which is preliminary data.</text>
</comment>
<organism evidence="7 8">
    <name type="scientific">Oceanobacillus kimchii</name>
    <dbReference type="NCBI Taxonomy" id="746691"/>
    <lineage>
        <taxon>Bacteria</taxon>
        <taxon>Bacillati</taxon>
        <taxon>Bacillota</taxon>
        <taxon>Bacilli</taxon>
        <taxon>Bacillales</taxon>
        <taxon>Bacillaceae</taxon>
        <taxon>Oceanobacillus</taxon>
    </lineage>
</organism>
<evidence type="ECO:0000256" key="3">
    <source>
        <dbReference type="ARBA" id="ARBA00023082"/>
    </source>
</evidence>